<dbReference type="Proteomes" id="UP000199529">
    <property type="component" value="Unassembled WGS sequence"/>
</dbReference>
<dbReference type="AlphaFoldDB" id="A0A1H3DH65"/>
<organism evidence="1 2">
    <name type="scientific">Saccharopolyspora shandongensis</name>
    <dbReference type="NCBI Taxonomy" id="418495"/>
    <lineage>
        <taxon>Bacteria</taxon>
        <taxon>Bacillati</taxon>
        <taxon>Actinomycetota</taxon>
        <taxon>Actinomycetes</taxon>
        <taxon>Pseudonocardiales</taxon>
        <taxon>Pseudonocardiaceae</taxon>
        <taxon>Saccharopolyspora</taxon>
    </lineage>
</organism>
<dbReference type="RefSeq" id="WP_093266239.1">
    <property type="nucleotide sequence ID" value="NZ_FNOK01000013.1"/>
</dbReference>
<evidence type="ECO:0000313" key="2">
    <source>
        <dbReference type="Proteomes" id="UP000199529"/>
    </source>
</evidence>
<evidence type="ECO:0000313" key="1">
    <source>
        <dbReference type="EMBL" id="SDX65711.1"/>
    </source>
</evidence>
<proteinExistence type="predicted"/>
<gene>
    <name evidence="1" type="ORF">SAMN05216215_1013107</name>
</gene>
<dbReference type="STRING" id="418495.SAMN05216215_1013107"/>
<reference evidence="2" key="1">
    <citation type="submission" date="2016-10" db="EMBL/GenBank/DDBJ databases">
        <authorList>
            <person name="Varghese N."/>
            <person name="Submissions S."/>
        </authorList>
    </citation>
    <scope>NUCLEOTIDE SEQUENCE [LARGE SCALE GENOMIC DNA]</scope>
    <source>
        <strain evidence="2">CGMCC 4.3530</strain>
    </source>
</reference>
<accession>A0A1H3DH65</accession>
<dbReference type="EMBL" id="FNOK01000013">
    <property type="protein sequence ID" value="SDX65711.1"/>
    <property type="molecule type" value="Genomic_DNA"/>
</dbReference>
<sequence>MTTDPIPPPAVREVPKPVELPLWRLADADLDRLVPGLDQAARLCADIATPEAEDLRYCAASARIERRRRRRDRAVADARALLASVGGGTA</sequence>
<name>A0A1H3DH65_9PSEU</name>
<protein>
    <submittedName>
        <fullName evidence="1">Uncharacterized protein</fullName>
    </submittedName>
</protein>
<keyword evidence="2" id="KW-1185">Reference proteome</keyword>